<feature type="transmembrane region" description="Helical" evidence="1">
    <location>
        <begin position="134"/>
        <end position="153"/>
    </location>
</feature>
<dbReference type="RefSeq" id="WP_115991800.1">
    <property type="nucleotide sequence ID" value="NZ_QRDY01000002.1"/>
</dbReference>
<accession>A0A3D9ITH0</accession>
<reference evidence="2 3" key="1">
    <citation type="submission" date="2018-07" db="EMBL/GenBank/DDBJ databases">
        <title>Genomic Encyclopedia of Type Strains, Phase III (KMG-III): the genomes of soil and plant-associated and newly described type strains.</title>
        <authorList>
            <person name="Whitman W."/>
        </authorList>
    </citation>
    <scope>NUCLEOTIDE SEQUENCE [LARGE SCALE GENOMIC DNA]</scope>
    <source>
        <strain evidence="2 3">CECT 8236</strain>
    </source>
</reference>
<evidence type="ECO:0000313" key="3">
    <source>
        <dbReference type="Proteomes" id="UP000256869"/>
    </source>
</evidence>
<comment type="caution">
    <text evidence="2">The sequence shown here is derived from an EMBL/GenBank/DDBJ whole genome shotgun (WGS) entry which is preliminary data.</text>
</comment>
<feature type="transmembrane region" description="Helical" evidence="1">
    <location>
        <begin position="266"/>
        <end position="287"/>
    </location>
</feature>
<keyword evidence="1" id="KW-0472">Membrane</keyword>
<keyword evidence="3" id="KW-1185">Reference proteome</keyword>
<evidence type="ECO:0000256" key="1">
    <source>
        <dbReference type="SAM" id="Phobius"/>
    </source>
</evidence>
<name>A0A3D9ITH0_9BACL</name>
<feature type="transmembrane region" description="Helical" evidence="1">
    <location>
        <begin position="242"/>
        <end position="259"/>
    </location>
</feature>
<dbReference type="OrthoDB" id="1886387at2"/>
<dbReference type="AlphaFoldDB" id="A0A3D9ITH0"/>
<feature type="transmembrane region" description="Helical" evidence="1">
    <location>
        <begin position="71"/>
        <end position="90"/>
    </location>
</feature>
<proteinExistence type="predicted"/>
<dbReference type="Proteomes" id="UP000256869">
    <property type="component" value="Unassembled WGS sequence"/>
</dbReference>
<feature type="transmembrane region" description="Helical" evidence="1">
    <location>
        <begin position="12"/>
        <end position="29"/>
    </location>
</feature>
<evidence type="ECO:0000313" key="2">
    <source>
        <dbReference type="EMBL" id="RED65071.1"/>
    </source>
</evidence>
<gene>
    <name evidence="2" type="ORF">DFP95_102493</name>
</gene>
<sequence>MEKKPSNRLEVAIMYAYLFLLPFNSGIMKDSLHSLSSSVSFIPHLLGIALMAVLIFSRKRDYRPSAVVKKVAFIILLLNLSTLIMAIIQFKELGTLFGRNTIIAASPQIMYYVQMILALVYNDYIFSQLELKKVVRVIIFSFVTVGIVGYSQIITILTGNGLTTAIAEMVTRFTVMDEVYVLRVPKLNLLTPEASTAGAQIACFILPLLLSLTKHKKIGRGLGIGLIAAYIPIIIFNNSSSGFLGVIICIACFLYLLPFRKRIPIWNLRILLILSTLLIATINFNAIKGSDFFERTFLKAVDTENLSTLHRTTSIYTNMQSLKDYPLLGVGNGIQGFYYIKYFPNWGFQSVESTELYYGEGGWPGSGAFVFTFLSAFGVMGILLLGYIIYLVNRNVRLLKKTPYRFVYDYAFLGSVGLLFQAYSTIDIIGNFYAIFIISFAMVRHDERDPIAEYATGSRLEKTEMGFNYQTAVRSNI</sequence>
<feature type="transmembrane region" description="Helical" evidence="1">
    <location>
        <begin position="368"/>
        <end position="392"/>
    </location>
</feature>
<dbReference type="EMBL" id="QRDY01000002">
    <property type="protein sequence ID" value="RED65071.1"/>
    <property type="molecule type" value="Genomic_DNA"/>
</dbReference>
<keyword evidence="1" id="KW-1133">Transmembrane helix</keyword>
<feature type="transmembrane region" description="Helical" evidence="1">
    <location>
        <begin position="219"/>
        <end position="236"/>
    </location>
</feature>
<feature type="transmembrane region" description="Helical" evidence="1">
    <location>
        <begin position="194"/>
        <end position="212"/>
    </location>
</feature>
<feature type="transmembrane region" description="Helical" evidence="1">
    <location>
        <begin position="102"/>
        <end position="122"/>
    </location>
</feature>
<keyword evidence="1" id="KW-0812">Transmembrane</keyword>
<feature type="transmembrane region" description="Helical" evidence="1">
    <location>
        <begin position="41"/>
        <end position="59"/>
    </location>
</feature>
<evidence type="ECO:0008006" key="4">
    <source>
        <dbReference type="Google" id="ProtNLM"/>
    </source>
</evidence>
<protein>
    <recommendedName>
        <fullName evidence="4">O-antigen ligase-like membrane protein</fullName>
    </recommendedName>
</protein>
<organism evidence="2 3">
    <name type="scientific">Cohnella lupini</name>
    <dbReference type="NCBI Taxonomy" id="1294267"/>
    <lineage>
        <taxon>Bacteria</taxon>
        <taxon>Bacillati</taxon>
        <taxon>Bacillota</taxon>
        <taxon>Bacilli</taxon>
        <taxon>Bacillales</taxon>
        <taxon>Paenibacillaceae</taxon>
        <taxon>Cohnella</taxon>
    </lineage>
</organism>